<dbReference type="PANTHER" id="PTHR30388:SF6">
    <property type="entry name" value="XANTHINE DEHYDROGENASE SUBUNIT A-RELATED"/>
    <property type="match status" value="1"/>
</dbReference>
<dbReference type="PANTHER" id="PTHR30388">
    <property type="entry name" value="ALDEHYDE OXIDOREDUCTASE MOLYBDENUM COFACTOR ASSEMBLY PROTEIN"/>
    <property type="match status" value="1"/>
</dbReference>
<dbReference type="SUPFAM" id="SSF51735">
    <property type="entry name" value="NAD(P)-binding Rossmann-fold domains"/>
    <property type="match status" value="1"/>
</dbReference>
<dbReference type="InterPro" id="IPR052698">
    <property type="entry name" value="MoCofactor_Util/Proc"/>
</dbReference>
<accession>A0ABY8EH48</accession>
<name>A0ABY8EH48_9FIRM</name>
<feature type="domain" description="XdhC Rossmann" evidence="2">
    <location>
        <begin position="107"/>
        <end position="249"/>
    </location>
</feature>
<dbReference type="InterPro" id="IPR036291">
    <property type="entry name" value="NAD(P)-bd_dom_sf"/>
</dbReference>
<dbReference type="InterPro" id="IPR027051">
    <property type="entry name" value="XdhC_Rossmann_dom"/>
</dbReference>
<dbReference type="Gene3D" id="3.40.50.720">
    <property type="entry name" value="NAD(P)-binding Rossmann-like Domain"/>
    <property type="match status" value="1"/>
</dbReference>
<evidence type="ECO:0000259" key="1">
    <source>
        <dbReference type="Pfam" id="PF02625"/>
    </source>
</evidence>
<organism evidence="3 4">
    <name type="scientific">Tepidibacter hydrothermalis</name>
    <dbReference type="NCBI Taxonomy" id="3036126"/>
    <lineage>
        <taxon>Bacteria</taxon>
        <taxon>Bacillati</taxon>
        <taxon>Bacillota</taxon>
        <taxon>Clostridia</taxon>
        <taxon>Peptostreptococcales</taxon>
        <taxon>Peptostreptococcaceae</taxon>
        <taxon>Tepidibacter</taxon>
    </lineage>
</organism>
<feature type="domain" description="XdhC- CoxI" evidence="1">
    <location>
        <begin position="14"/>
        <end position="78"/>
    </location>
</feature>
<gene>
    <name evidence="3" type="ORF">P4S50_09370</name>
</gene>
<dbReference type="Proteomes" id="UP001222800">
    <property type="component" value="Chromosome"/>
</dbReference>
<sequence length="266" mass="29394">MDDVIFDFISKEIKSNKTVAMALITKSSGSIPAKEGSILLVFEDGSISGTVGGGVLENEVIKECKKSLRTHENNLYTYSLAADADLGAQCGGKAEIFIKIFRPKEKIIIAGGGHIGLKLYEISKTLGLHIVIIDDREEFVSKERFPQAQELICGNIYEGLKNYDINQNTYVVIVTRGHEYDEDALRAVINKNPGYIGMIGSKKKVKHTFDNLRQDGVDEEFIERVYAPIGLDINGNSPAEIALSIMTQIQFIKKGGTLNHKKDVKK</sequence>
<evidence type="ECO:0000313" key="3">
    <source>
        <dbReference type="EMBL" id="WFD12277.1"/>
    </source>
</evidence>
<evidence type="ECO:0000259" key="2">
    <source>
        <dbReference type="Pfam" id="PF13478"/>
    </source>
</evidence>
<dbReference type="EMBL" id="CP120733">
    <property type="protein sequence ID" value="WFD12277.1"/>
    <property type="molecule type" value="Genomic_DNA"/>
</dbReference>
<dbReference type="RefSeq" id="WP_277734601.1">
    <property type="nucleotide sequence ID" value="NZ_CP120733.1"/>
</dbReference>
<protein>
    <submittedName>
        <fullName evidence="3">XdhC/CoxI family protein</fullName>
    </submittedName>
</protein>
<dbReference type="Pfam" id="PF02625">
    <property type="entry name" value="XdhC_CoxI"/>
    <property type="match status" value="1"/>
</dbReference>
<dbReference type="Pfam" id="PF13478">
    <property type="entry name" value="XdhC_C"/>
    <property type="match status" value="1"/>
</dbReference>
<evidence type="ECO:0000313" key="4">
    <source>
        <dbReference type="Proteomes" id="UP001222800"/>
    </source>
</evidence>
<keyword evidence="4" id="KW-1185">Reference proteome</keyword>
<proteinExistence type="predicted"/>
<reference evidence="3 4" key="1">
    <citation type="submission" date="2023-03" db="EMBL/GenBank/DDBJ databases">
        <title>Complete genome sequence of Tepidibacter sp. SWIR-1, isolated from a deep-sea hydrothermal vent.</title>
        <authorList>
            <person name="Li X."/>
        </authorList>
    </citation>
    <scope>NUCLEOTIDE SEQUENCE [LARGE SCALE GENOMIC DNA]</scope>
    <source>
        <strain evidence="3 4">SWIR-1</strain>
    </source>
</reference>
<dbReference type="InterPro" id="IPR003777">
    <property type="entry name" value="XdhC_CoxI"/>
</dbReference>